<name>A0A6A5NJ15_LUPAL</name>
<evidence type="ECO:0000256" key="1">
    <source>
        <dbReference type="SAM" id="MobiDB-lite"/>
    </source>
</evidence>
<dbReference type="GO" id="GO:0009638">
    <property type="term" value="P:phototropism"/>
    <property type="evidence" value="ECO:0007669"/>
    <property type="project" value="InterPro"/>
</dbReference>
<proteinExistence type="predicted"/>
<dbReference type="InterPro" id="IPR039615">
    <property type="entry name" value="PKS"/>
</dbReference>
<comment type="caution">
    <text evidence="2">The sequence shown here is derived from an EMBL/GenBank/DDBJ whole genome shotgun (WGS) entry which is preliminary data.</text>
</comment>
<sequence length="524" mass="57858">METPTMMKTFHDNLSPKSPPQTLRDRDTSFSSYLQPYHNHTIGSGQSRQGLDDSIADELSIFDAHKYFNDEVPNNDNNIHKVTITNNSNNSRVSPLVTNNSNSNMEIMESEINTDTTKYSSASSSVEGYGNMMRNYKARSFHAATPTASSEASWNSQTGLLSHPKGAIPVSMMNTTNPSSNPLDPNNKVITSFSKPIWFLRKKCPCSGKKSVQVKESKITQIPPPPQIPQAQKDHHSSNLKIQDPDLTLKNSIIPITPNNWVVATTKSQRFHNSQSHQVVISSSSGFTFPVLNPNSSNTDIKLHVPNGVILEKELNPARDSLEVFQPPTNNDTMKLATVSPTTSSVNNNAMLNEDAESDASSDLFEIETFSTATATQSSYPSSMYRRRDSMEDASSNNGFFFYRRSIDERSTVATECYEPSEASIVWSVTTATAEEESIGVGVVQSNSGGEKWKKKGSLVSCRSEKAVSLGPQPEKRAVQEQRGSTCSSKPPLARSKNNTLSSLREIEKERDSTRSALKKQIRK</sequence>
<dbReference type="EMBL" id="WOCE01000022">
    <property type="protein sequence ID" value="KAE9588715.1"/>
    <property type="molecule type" value="Genomic_DNA"/>
</dbReference>
<dbReference type="AlphaFoldDB" id="A0A6A5NJ15"/>
<dbReference type="Proteomes" id="UP000447434">
    <property type="component" value="Chromosome 22"/>
</dbReference>
<organism evidence="2 3">
    <name type="scientific">Lupinus albus</name>
    <name type="common">White lupine</name>
    <name type="synonym">Lupinus termis</name>
    <dbReference type="NCBI Taxonomy" id="3870"/>
    <lineage>
        <taxon>Eukaryota</taxon>
        <taxon>Viridiplantae</taxon>
        <taxon>Streptophyta</taxon>
        <taxon>Embryophyta</taxon>
        <taxon>Tracheophyta</taxon>
        <taxon>Spermatophyta</taxon>
        <taxon>Magnoliopsida</taxon>
        <taxon>eudicotyledons</taxon>
        <taxon>Gunneridae</taxon>
        <taxon>Pentapetalae</taxon>
        <taxon>rosids</taxon>
        <taxon>fabids</taxon>
        <taxon>Fabales</taxon>
        <taxon>Fabaceae</taxon>
        <taxon>Papilionoideae</taxon>
        <taxon>50 kb inversion clade</taxon>
        <taxon>genistoids sensu lato</taxon>
        <taxon>core genistoids</taxon>
        <taxon>Genisteae</taxon>
        <taxon>Lupinus</taxon>
    </lineage>
</organism>
<dbReference type="OrthoDB" id="691744at2759"/>
<feature type="region of interest" description="Disordered" evidence="1">
    <location>
        <begin position="464"/>
        <end position="524"/>
    </location>
</feature>
<feature type="region of interest" description="Disordered" evidence="1">
    <location>
        <begin position="1"/>
        <end position="27"/>
    </location>
</feature>
<gene>
    <name evidence="2" type="ORF">Lalb_Chr22g0358291</name>
</gene>
<evidence type="ECO:0000313" key="3">
    <source>
        <dbReference type="Proteomes" id="UP000447434"/>
    </source>
</evidence>
<feature type="compositionally biased region" description="Basic and acidic residues" evidence="1">
    <location>
        <begin position="505"/>
        <end position="514"/>
    </location>
</feature>
<accession>A0A6A5NJ15</accession>
<evidence type="ECO:0000313" key="2">
    <source>
        <dbReference type="EMBL" id="KAE9588715.1"/>
    </source>
</evidence>
<reference evidence="3" key="1">
    <citation type="journal article" date="2020" name="Nat. Commun.">
        <title>Genome sequence of the cluster root forming white lupin.</title>
        <authorList>
            <person name="Hufnagel B."/>
            <person name="Marques A."/>
            <person name="Soriano A."/>
            <person name="Marques L."/>
            <person name="Divol F."/>
            <person name="Doumas P."/>
            <person name="Sallet E."/>
            <person name="Mancinotti D."/>
            <person name="Carrere S."/>
            <person name="Marande W."/>
            <person name="Arribat S."/>
            <person name="Keller J."/>
            <person name="Huneau C."/>
            <person name="Blein T."/>
            <person name="Aime D."/>
            <person name="Laguerre M."/>
            <person name="Taylor J."/>
            <person name="Schubert V."/>
            <person name="Nelson M."/>
            <person name="Geu-Flores F."/>
            <person name="Crespi M."/>
            <person name="Gallardo-Guerrero K."/>
            <person name="Delaux P.-M."/>
            <person name="Salse J."/>
            <person name="Berges H."/>
            <person name="Guyot R."/>
            <person name="Gouzy J."/>
            <person name="Peret B."/>
        </authorList>
    </citation>
    <scope>NUCLEOTIDE SEQUENCE [LARGE SCALE GENOMIC DNA]</scope>
    <source>
        <strain evidence="3">cv. Amiga</strain>
    </source>
</reference>
<dbReference type="PANTHER" id="PTHR33781:SF1">
    <property type="entry name" value="PROTEIN PHYTOCHROME KINASE SUBSTRATE 4"/>
    <property type="match status" value="1"/>
</dbReference>
<keyword evidence="3" id="KW-1185">Reference proteome</keyword>
<dbReference type="PANTHER" id="PTHR33781">
    <property type="entry name" value="PROTEIN PHYTOCHROME KINASE SUBSTRATE 1-RELATED"/>
    <property type="match status" value="1"/>
</dbReference>
<protein>
    <submittedName>
        <fullName evidence="2">Uncharacterized protein</fullName>
    </submittedName>
</protein>